<dbReference type="RefSeq" id="WP_115371041.1">
    <property type="nucleotide sequence ID" value="NZ_QASA01000001.1"/>
</dbReference>
<protein>
    <recommendedName>
        <fullName evidence="1">Integron Cassette Protein Hfx-Cass5 domain-containing protein</fullName>
    </recommendedName>
</protein>
<evidence type="ECO:0000259" key="1">
    <source>
        <dbReference type="Pfam" id="PF18287"/>
    </source>
</evidence>
<gene>
    <name evidence="2" type="ORF">AHMF7616_00031</name>
</gene>
<organism evidence="2 3">
    <name type="scientific">Adhaeribacter pallidiroseus</name>
    <dbReference type="NCBI Taxonomy" id="2072847"/>
    <lineage>
        <taxon>Bacteria</taxon>
        <taxon>Pseudomonadati</taxon>
        <taxon>Bacteroidota</taxon>
        <taxon>Cytophagia</taxon>
        <taxon>Cytophagales</taxon>
        <taxon>Hymenobacteraceae</taxon>
        <taxon>Adhaeribacter</taxon>
    </lineage>
</organism>
<dbReference type="EMBL" id="QASA01000001">
    <property type="protein sequence ID" value="RDC61452.1"/>
    <property type="molecule type" value="Genomic_DNA"/>
</dbReference>
<dbReference type="InterPro" id="IPR041376">
    <property type="entry name" value="Hfx_Cass5"/>
</dbReference>
<dbReference type="AlphaFoldDB" id="A0A369QAG6"/>
<dbReference type="OrthoDB" id="894172at2"/>
<dbReference type="Gene3D" id="2.20.20.40">
    <property type="entry name" value="Integron cassette protein"/>
    <property type="match status" value="1"/>
</dbReference>
<dbReference type="Gene3D" id="1.20.5.1210">
    <property type="entry name" value="Integron cassette protein helical domain"/>
    <property type="match status" value="1"/>
</dbReference>
<reference evidence="2 3" key="1">
    <citation type="submission" date="2018-04" db="EMBL/GenBank/DDBJ databases">
        <title>Adhaeribacter sp. HMF7616 genome sequencing and assembly.</title>
        <authorList>
            <person name="Kang H."/>
            <person name="Kang J."/>
            <person name="Cha I."/>
            <person name="Kim H."/>
            <person name="Joh K."/>
        </authorList>
    </citation>
    <scope>NUCLEOTIDE SEQUENCE [LARGE SCALE GENOMIC DNA]</scope>
    <source>
        <strain evidence="2 3">HMF7616</strain>
    </source>
</reference>
<evidence type="ECO:0000313" key="3">
    <source>
        <dbReference type="Proteomes" id="UP000253919"/>
    </source>
</evidence>
<comment type="caution">
    <text evidence="2">The sequence shown here is derived from an EMBL/GenBank/DDBJ whole genome shotgun (WGS) entry which is preliminary data.</text>
</comment>
<sequence>MESDNIQEIGINQNGQLFIKPDKRKFPLIYRTATEVHWDSNKNILYSPKPREWTYLDWFRHIITTLETECDCKLQITPETIWVSIPETLNAEIRNDKK</sequence>
<name>A0A369QAG6_9BACT</name>
<feature type="domain" description="Integron Cassette Protein Hfx-Cass5" evidence="1">
    <location>
        <begin position="4"/>
        <end position="77"/>
    </location>
</feature>
<dbReference type="Proteomes" id="UP000253919">
    <property type="component" value="Unassembled WGS sequence"/>
</dbReference>
<keyword evidence="3" id="KW-1185">Reference proteome</keyword>
<evidence type="ECO:0000313" key="2">
    <source>
        <dbReference type="EMBL" id="RDC61452.1"/>
    </source>
</evidence>
<proteinExistence type="predicted"/>
<dbReference type="Pfam" id="PF18287">
    <property type="entry name" value="Hfx_Cass5"/>
    <property type="match status" value="1"/>
</dbReference>
<accession>A0A369QAG6</accession>